<dbReference type="PANTHER" id="PTHR35546:SF119">
    <property type="entry name" value="F-BOX_KELCH-REPEAT PROTEIN"/>
    <property type="match status" value="1"/>
</dbReference>
<proteinExistence type="predicted"/>
<dbReference type="OrthoDB" id="1268218at2759"/>
<dbReference type="EMBL" id="JXTB01000213">
    <property type="protein sequence ID" value="PON52886.1"/>
    <property type="molecule type" value="Genomic_DNA"/>
</dbReference>
<protein>
    <submittedName>
        <fullName evidence="1">F-box domain containing protein</fullName>
    </submittedName>
</protein>
<dbReference type="PANTHER" id="PTHR35546">
    <property type="entry name" value="F-BOX PROTEIN INTERACTION DOMAIN PROTEIN-RELATED"/>
    <property type="match status" value="1"/>
</dbReference>
<dbReference type="SUPFAM" id="SSF81383">
    <property type="entry name" value="F-box domain"/>
    <property type="match status" value="1"/>
</dbReference>
<name>A0A2P5BVS7_PARAD</name>
<evidence type="ECO:0000313" key="2">
    <source>
        <dbReference type="Proteomes" id="UP000237105"/>
    </source>
</evidence>
<evidence type="ECO:0000313" key="1">
    <source>
        <dbReference type="EMBL" id="PON52886.1"/>
    </source>
</evidence>
<gene>
    <name evidence="1" type="ORF">PanWU01x14_205690</name>
</gene>
<dbReference type="AlphaFoldDB" id="A0A2P5BVS7"/>
<keyword evidence="2" id="KW-1185">Reference proteome</keyword>
<comment type="caution">
    <text evidence="1">The sequence shown here is derived from an EMBL/GenBank/DDBJ whole genome shotgun (WGS) entry which is preliminary data.</text>
</comment>
<sequence>MKTPNLYSHTHLKFMNNVITDDLLIEILIRVQIPKFLIPYSIVNKRWLSLISDPRFISIFIHQHHQKSQLNNANQSSNYHSQPHKVLLQNLSSFLDFLPDGPRLQRPIVGLSLGRYSFFKQKFLYICNSLTRQWLPLPKLEVVVGYQRFGLIYEPSSCDERLGCINTLEYRLRVVLVNNFYRLECIPHNKIDIFCSETWKMKGARRVIAAVND</sequence>
<dbReference type="Proteomes" id="UP000237105">
    <property type="component" value="Unassembled WGS sequence"/>
</dbReference>
<dbReference type="InterPro" id="IPR055290">
    <property type="entry name" value="At3g26010-like"/>
</dbReference>
<dbReference type="InterPro" id="IPR036047">
    <property type="entry name" value="F-box-like_dom_sf"/>
</dbReference>
<accession>A0A2P5BVS7</accession>
<organism evidence="1 2">
    <name type="scientific">Parasponia andersonii</name>
    <name type="common">Sponia andersonii</name>
    <dbReference type="NCBI Taxonomy" id="3476"/>
    <lineage>
        <taxon>Eukaryota</taxon>
        <taxon>Viridiplantae</taxon>
        <taxon>Streptophyta</taxon>
        <taxon>Embryophyta</taxon>
        <taxon>Tracheophyta</taxon>
        <taxon>Spermatophyta</taxon>
        <taxon>Magnoliopsida</taxon>
        <taxon>eudicotyledons</taxon>
        <taxon>Gunneridae</taxon>
        <taxon>Pentapetalae</taxon>
        <taxon>rosids</taxon>
        <taxon>fabids</taxon>
        <taxon>Rosales</taxon>
        <taxon>Cannabaceae</taxon>
        <taxon>Parasponia</taxon>
    </lineage>
</organism>
<reference evidence="2" key="1">
    <citation type="submission" date="2016-06" db="EMBL/GenBank/DDBJ databases">
        <title>Parallel loss of symbiosis genes in relatives of nitrogen-fixing non-legume Parasponia.</title>
        <authorList>
            <person name="Van Velzen R."/>
            <person name="Holmer R."/>
            <person name="Bu F."/>
            <person name="Rutten L."/>
            <person name="Van Zeijl A."/>
            <person name="Liu W."/>
            <person name="Santuari L."/>
            <person name="Cao Q."/>
            <person name="Sharma T."/>
            <person name="Shen D."/>
            <person name="Roswanjaya Y."/>
            <person name="Wardhani T."/>
            <person name="Kalhor M.S."/>
            <person name="Jansen J."/>
            <person name="Van den Hoogen J."/>
            <person name="Gungor B."/>
            <person name="Hartog M."/>
            <person name="Hontelez J."/>
            <person name="Verver J."/>
            <person name="Yang W.-C."/>
            <person name="Schijlen E."/>
            <person name="Repin R."/>
            <person name="Schilthuizen M."/>
            <person name="Schranz E."/>
            <person name="Heidstra R."/>
            <person name="Miyata K."/>
            <person name="Fedorova E."/>
            <person name="Kohlen W."/>
            <person name="Bisseling T."/>
            <person name="Smit S."/>
            <person name="Geurts R."/>
        </authorList>
    </citation>
    <scope>NUCLEOTIDE SEQUENCE [LARGE SCALE GENOMIC DNA]</scope>
    <source>
        <strain evidence="2">cv. WU1-14</strain>
    </source>
</reference>